<feature type="region of interest" description="Disordered" evidence="1">
    <location>
        <begin position="1"/>
        <end position="100"/>
    </location>
</feature>
<feature type="compositionally biased region" description="Polar residues" evidence="1">
    <location>
        <begin position="46"/>
        <end position="58"/>
    </location>
</feature>
<evidence type="ECO:0000313" key="2">
    <source>
        <dbReference type="EMBL" id="CAD8672268.1"/>
    </source>
</evidence>
<reference evidence="2" key="1">
    <citation type="submission" date="2021-01" db="EMBL/GenBank/DDBJ databases">
        <authorList>
            <person name="Corre E."/>
            <person name="Pelletier E."/>
            <person name="Niang G."/>
            <person name="Scheremetjew M."/>
            <person name="Finn R."/>
            <person name="Kale V."/>
            <person name="Holt S."/>
            <person name="Cochrane G."/>
            <person name="Meng A."/>
            <person name="Brown T."/>
            <person name="Cohen L."/>
        </authorList>
    </citation>
    <scope>NUCLEOTIDE SEQUENCE</scope>
    <source>
        <strain evidence="2">SAG 11-49</strain>
    </source>
</reference>
<feature type="compositionally biased region" description="Gly residues" evidence="1">
    <location>
        <begin position="13"/>
        <end position="30"/>
    </location>
</feature>
<gene>
    <name evidence="2" type="ORF">CLEI1391_LOCUS5166</name>
</gene>
<organism evidence="2">
    <name type="scientific">Chlamydomonas leiostraca</name>
    <dbReference type="NCBI Taxonomy" id="1034604"/>
    <lineage>
        <taxon>Eukaryota</taxon>
        <taxon>Viridiplantae</taxon>
        <taxon>Chlorophyta</taxon>
        <taxon>core chlorophytes</taxon>
        <taxon>Chlorophyceae</taxon>
        <taxon>CS clade</taxon>
        <taxon>Chlamydomonadales</taxon>
        <taxon>Chlamydomonadaceae</taxon>
        <taxon>Chlamydomonas</taxon>
    </lineage>
</organism>
<proteinExistence type="predicted"/>
<evidence type="ECO:0000256" key="1">
    <source>
        <dbReference type="SAM" id="MobiDB-lite"/>
    </source>
</evidence>
<accession>A0A7S0WLN3</accession>
<feature type="compositionally biased region" description="Pro residues" evidence="1">
    <location>
        <begin position="79"/>
        <end position="88"/>
    </location>
</feature>
<protein>
    <submittedName>
        <fullName evidence="2">Uncharacterized protein</fullName>
    </submittedName>
</protein>
<dbReference type="AlphaFoldDB" id="A0A7S0WLN3"/>
<name>A0A7S0WLN3_9CHLO</name>
<dbReference type="EMBL" id="HBFB01009143">
    <property type="protein sequence ID" value="CAD8672268.1"/>
    <property type="molecule type" value="Transcribed_RNA"/>
</dbReference>
<feature type="compositionally biased region" description="Low complexity" evidence="1">
    <location>
        <begin position="68"/>
        <end position="78"/>
    </location>
</feature>
<sequence>MQQGRKSSHSHAGDGGCSGRKQAGGSGAGDGTASKQQHLAAAGTPGRTSMGTEVSQPQRGAPSSHHVPAVTAGAAAAPPGAPELPLPGRPSSSGARAGEA</sequence>